<evidence type="ECO:0000259" key="3">
    <source>
        <dbReference type="Pfam" id="PF06030"/>
    </source>
</evidence>
<feature type="signal peptide" evidence="2">
    <location>
        <begin position="1"/>
        <end position="25"/>
    </location>
</feature>
<dbReference type="EMBL" id="JBHTIO010000044">
    <property type="protein sequence ID" value="MFD0898033.1"/>
    <property type="molecule type" value="Genomic_DNA"/>
</dbReference>
<evidence type="ECO:0000256" key="1">
    <source>
        <dbReference type="SAM" id="Phobius"/>
    </source>
</evidence>
<feature type="domain" description="WxL Interacting Protein peptidoglycan binding" evidence="3">
    <location>
        <begin position="41"/>
        <end position="139"/>
    </location>
</feature>
<accession>A0ABW3EGD3</accession>
<feature type="transmembrane region" description="Helical" evidence="1">
    <location>
        <begin position="287"/>
        <end position="310"/>
    </location>
</feature>
<comment type="caution">
    <text evidence="5">The sequence shown here is derived from an EMBL/GenBank/DDBJ whole genome shotgun (WGS) entry which is preliminary data.</text>
</comment>
<proteinExistence type="predicted"/>
<dbReference type="InterPro" id="IPR010317">
    <property type="entry name" value="WxLIP_PGBD"/>
</dbReference>
<protein>
    <submittedName>
        <fullName evidence="5">WxL protein peptidoglycan domain-containing protein</fullName>
    </submittedName>
</protein>
<feature type="chain" id="PRO_5045260964" evidence="2">
    <location>
        <begin position="26"/>
        <end position="316"/>
    </location>
</feature>
<keyword evidence="1" id="KW-1133">Transmembrane helix</keyword>
<evidence type="ECO:0000313" key="5">
    <source>
        <dbReference type="EMBL" id="MFD0898033.1"/>
    </source>
</evidence>
<feature type="domain" description="WxL Interacting Protein host binding" evidence="4">
    <location>
        <begin position="150"/>
        <end position="277"/>
    </location>
</feature>
<dbReference type="Pfam" id="PF11797">
    <property type="entry name" value="WxLIP_HBD"/>
    <property type="match status" value="1"/>
</dbReference>
<dbReference type="InterPro" id="IPR021759">
    <property type="entry name" value="WxLIP_HBD"/>
</dbReference>
<name>A0ABW3EGD3_9LACO</name>
<dbReference type="Pfam" id="PF06030">
    <property type="entry name" value="WxLIP_PGBD"/>
    <property type="match status" value="1"/>
</dbReference>
<evidence type="ECO:0000259" key="4">
    <source>
        <dbReference type="Pfam" id="PF11797"/>
    </source>
</evidence>
<evidence type="ECO:0000313" key="6">
    <source>
        <dbReference type="Proteomes" id="UP001597104"/>
    </source>
</evidence>
<dbReference type="RefSeq" id="WP_171001799.1">
    <property type="nucleotide sequence ID" value="NZ_BJDN01000001.1"/>
</dbReference>
<keyword evidence="1" id="KW-0472">Membrane</keyword>
<sequence>MKKLNYWLLALAFLVLLLAGQPVIAASNNIAVVPQITGSHSERFQLIVKPGTTRKLQVTLTNFAATSQTIVLTPRNATTSAQGKIGFTRAGKLNEAPDFRQMVTPQRYKLAAHAKKLVTIRLQVPPQKFSGLLIGGLHFYSATDHAAVVDVPVWLTETNRSVPPRLALAGITARTYGGQPYLLINLENRSEALLKKVTVDLKITHAGLLGIGSTTNSFVQTYPSFAPYTQLPLVWGRAKNPVQSGRYQITGTITSQGKQWSIKQRTVLTRAAAKQANAKASNLVQDYTWLLLLVIGLLIVVNVLVIAKIIRKYKRR</sequence>
<keyword evidence="6" id="KW-1185">Reference proteome</keyword>
<dbReference type="Proteomes" id="UP001597104">
    <property type="component" value="Unassembled WGS sequence"/>
</dbReference>
<evidence type="ECO:0000256" key="2">
    <source>
        <dbReference type="SAM" id="SignalP"/>
    </source>
</evidence>
<reference evidence="6" key="1">
    <citation type="journal article" date="2019" name="Int. J. Syst. Evol. Microbiol.">
        <title>The Global Catalogue of Microorganisms (GCM) 10K type strain sequencing project: providing services to taxonomists for standard genome sequencing and annotation.</title>
        <authorList>
            <consortium name="The Broad Institute Genomics Platform"/>
            <consortium name="The Broad Institute Genome Sequencing Center for Infectious Disease"/>
            <person name="Wu L."/>
            <person name="Ma J."/>
        </authorList>
    </citation>
    <scope>NUCLEOTIDE SEQUENCE [LARGE SCALE GENOMIC DNA]</scope>
    <source>
        <strain evidence="6">CCM 8925</strain>
    </source>
</reference>
<keyword evidence="2" id="KW-0732">Signal</keyword>
<gene>
    <name evidence="5" type="ORF">ACFQZ7_09895</name>
</gene>
<organism evidence="5 6">
    <name type="scientific">Loigolactobacillus binensis</name>
    <dbReference type="NCBI Taxonomy" id="2559922"/>
    <lineage>
        <taxon>Bacteria</taxon>
        <taxon>Bacillati</taxon>
        <taxon>Bacillota</taxon>
        <taxon>Bacilli</taxon>
        <taxon>Lactobacillales</taxon>
        <taxon>Lactobacillaceae</taxon>
        <taxon>Loigolactobacillus</taxon>
    </lineage>
</organism>
<keyword evidence="1" id="KW-0812">Transmembrane</keyword>